<keyword evidence="10" id="KW-1133">Transmembrane helix</keyword>
<evidence type="ECO:0000256" key="10">
    <source>
        <dbReference type="SAM" id="Phobius"/>
    </source>
</evidence>
<evidence type="ECO:0000313" key="11">
    <source>
        <dbReference type="EMBL" id="KIM22947.1"/>
    </source>
</evidence>
<dbReference type="PRINTS" id="PR00463">
    <property type="entry name" value="EP450I"/>
</dbReference>
<reference evidence="11 12" key="1">
    <citation type="submission" date="2014-04" db="EMBL/GenBank/DDBJ databases">
        <authorList>
            <consortium name="DOE Joint Genome Institute"/>
            <person name="Kuo A."/>
            <person name="Zuccaro A."/>
            <person name="Kohler A."/>
            <person name="Nagy L.G."/>
            <person name="Floudas D."/>
            <person name="Copeland A."/>
            <person name="Barry K.W."/>
            <person name="Cichocki N."/>
            <person name="Veneault-Fourrey C."/>
            <person name="LaButti K."/>
            <person name="Lindquist E.A."/>
            <person name="Lipzen A."/>
            <person name="Lundell T."/>
            <person name="Morin E."/>
            <person name="Murat C."/>
            <person name="Sun H."/>
            <person name="Tunlid A."/>
            <person name="Henrissat B."/>
            <person name="Grigoriev I.V."/>
            <person name="Hibbett D.S."/>
            <person name="Martin F."/>
            <person name="Nordberg H.P."/>
            <person name="Cantor M.N."/>
            <person name="Hua S.X."/>
        </authorList>
    </citation>
    <scope>NUCLEOTIDE SEQUENCE [LARGE SCALE GENOMIC DNA]</scope>
    <source>
        <strain evidence="11 12">MAFF 305830</strain>
    </source>
</reference>
<evidence type="ECO:0008006" key="13">
    <source>
        <dbReference type="Google" id="ProtNLM"/>
    </source>
</evidence>
<evidence type="ECO:0000256" key="1">
    <source>
        <dbReference type="ARBA" id="ARBA00001971"/>
    </source>
</evidence>
<accession>A0A0C2X074</accession>
<dbReference type="InterPro" id="IPR002401">
    <property type="entry name" value="Cyt_P450_E_grp-I"/>
</dbReference>
<name>A0A0C2X074_SERVB</name>
<dbReference type="GO" id="GO:0016705">
    <property type="term" value="F:oxidoreductase activity, acting on paired donors, with incorporation or reduction of molecular oxygen"/>
    <property type="evidence" value="ECO:0007669"/>
    <property type="project" value="InterPro"/>
</dbReference>
<dbReference type="Pfam" id="PF00067">
    <property type="entry name" value="p450"/>
    <property type="match status" value="1"/>
</dbReference>
<keyword evidence="6" id="KW-0560">Oxidoreductase</keyword>
<dbReference type="GO" id="GO:0004497">
    <property type="term" value="F:monooxygenase activity"/>
    <property type="evidence" value="ECO:0007669"/>
    <property type="project" value="UniProtKB-KW"/>
</dbReference>
<dbReference type="SUPFAM" id="SSF48264">
    <property type="entry name" value="Cytochrome P450"/>
    <property type="match status" value="1"/>
</dbReference>
<proteinExistence type="inferred from homology"/>
<evidence type="ECO:0000313" key="12">
    <source>
        <dbReference type="Proteomes" id="UP000054097"/>
    </source>
</evidence>
<dbReference type="Gene3D" id="1.10.630.10">
    <property type="entry name" value="Cytochrome P450"/>
    <property type="match status" value="1"/>
</dbReference>
<dbReference type="PANTHER" id="PTHR24305">
    <property type="entry name" value="CYTOCHROME P450"/>
    <property type="match status" value="1"/>
</dbReference>
<dbReference type="InterPro" id="IPR001128">
    <property type="entry name" value="Cyt_P450"/>
</dbReference>
<feature type="transmembrane region" description="Helical" evidence="10">
    <location>
        <begin position="12"/>
        <end position="31"/>
    </location>
</feature>
<evidence type="ECO:0000256" key="8">
    <source>
        <dbReference type="ARBA" id="ARBA00023033"/>
    </source>
</evidence>
<protein>
    <recommendedName>
        <fullName evidence="13">Cytochrome P450</fullName>
    </recommendedName>
</protein>
<comment type="pathway">
    <text evidence="2">Secondary metabolite biosynthesis.</text>
</comment>
<keyword evidence="7 9" id="KW-0408">Iron</keyword>
<dbReference type="PANTHER" id="PTHR24305:SF166">
    <property type="entry name" value="CYTOCHROME P450 12A4, MITOCHONDRIAL-RELATED"/>
    <property type="match status" value="1"/>
</dbReference>
<sequence>MPPFNDLSPASKYATIFGVFLVSIWALGTYLRYLRVMRSVGWTPGPKVFFSPATRLTLLLPNIPGINRKLDWTWKQKYWALQQYGQDVLANIIFYPYPRATIQLADPKCIKDVMVNRSAFPKPVKAYKMFDIFGPSTVTTEGETWKVHHKVVAKSFSERNNKLVWNETVDITTELFSIWETEGQGDEASISDIAELTKTLTLMVIGSAAFGMKMTWKNNEVPPPGHSMTFRKTLQVFSSGLLYRFVLPDWVLNLHSYGREIRTSCDEIKLYMKEMIDTRLTSPHHHDDLFSNLLKAREEERDGGTVFSDEDLTGNIFALLFAGHATSAQTLAFALTYLALYPEVQDRFLDQIRDCLPSGRPPTYVDMSKLSYGTAIMQEVLRLIPIVPVIPKVSEHDAQFTTRASDGSIRHIPVPAGTSLFINIIGLHYNPTYWEDPHEFRPERFLQQYEKSAWVPFSGGPRACTGRRRVAKSLPDAQS</sequence>
<evidence type="ECO:0000256" key="5">
    <source>
        <dbReference type="ARBA" id="ARBA00022723"/>
    </source>
</evidence>
<dbReference type="GO" id="GO:0005506">
    <property type="term" value="F:iron ion binding"/>
    <property type="evidence" value="ECO:0007669"/>
    <property type="project" value="InterPro"/>
</dbReference>
<dbReference type="Proteomes" id="UP000054097">
    <property type="component" value="Unassembled WGS sequence"/>
</dbReference>
<dbReference type="GO" id="GO:0020037">
    <property type="term" value="F:heme binding"/>
    <property type="evidence" value="ECO:0007669"/>
    <property type="project" value="InterPro"/>
</dbReference>
<evidence type="ECO:0000256" key="7">
    <source>
        <dbReference type="ARBA" id="ARBA00023004"/>
    </source>
</evidence>
<evidence type="ECO:0000256" key="6">
    <source>
        <dbReference type="ARBA" id="ARBA00023002"/>
    </source>
</evidence>
<evidence type="ECO:0000256" key="9">
    <source>
        <dbReference type="PIRSR" id="PIRSR602401-1"/>
    </source>
</evidence>
<evidence type="ECO:0000256" key="4">
    <source>
        <dbReference type="ARBA" id="ARBA00022617"/>
    </source>
</evidence>
<keyword evidence="12" id="KW-1185">Reference proteome</keyword>
<evidence type="ECO:0000256" key="2">
    <source>
        <dbReference type="ARBA" id="ARBA00005179"/>
    </source>
</evidence>
<dbReference type="HOGENOM" id="CLU_001570_25_0_1"/>
<organism evidence="11 12">
    <name type="scientific">Serendipita vermifera MAFF 305830</name>
    <dbReference type="NCBI Taxonomy" id="933852"/>
    <lineage>
        <taxon>Eukaryota</taxon>
        <taxon>Fungi</taxon>
        <taxon>Dikarya</taxon>
        <taxon>Basidiomycota</taxon>
        <taxon>Agaricomycotina</taxon>
        <taxon>Agaricomycetes</taxon>
        <taxon>Sebacinales</taxon>
        <taxon>Serendipitaceae</taxon>
        <taxon>Serendipita</taxon>
    </lineage>
</organism>
<evidence type="ECO:0000256" key="3">
    <source>
        <dbReference type="ARBA" id="ARBA00010617"/>
    </source>
</evidence>
<dbReference type="EMBL" id="KN824345">
    <property type="protein sequence ID" value="KIM22947.1"/>
    <property type="molecule type" value="Genomic_DNA"/>
</dbReference>
<dbReference type="OrthoDB" id="1470350at2759"/>
<comment type="similarity">
    <text evidence="3">Belongs to the cytochrome P450 family.</text>
</comment>
<gene>
    <name evidence="11" type="ORF">M408DRAFT_28298</name>
</gene>
<keyword evidence="5 9" id="KW-0479">Metal-binding</keyword>
<keyword evidence="4 9" id="KW-0349">Heme</keyword>
<comment type="cofactor">
    <cofactor evidence="1 9">
        <name>heme</name>
        <dbReference type="ChEBI" id="CHEBI:30413"/>
    </cofactor>
</comment>
<dbReference type="PRINTS" id="PR00385">
    <property type="entry name" value="P450"/>
</dbReference>
<dbReference type="InterPro" id="IPR036396">
    <property type="entry name" value="Cyt_P450_sf"/>
</dbReference>
<dbReference type="AlphaFoldDB" id="A0A0C2X074"/>
<keyword evidence="8" id="KW-0503">Monooxygenase</keyword>
<dbReference type="InterPro" id="IPR050121">
    <property type="entry name" value="Cytochrome_P450_monoxygenase"/>
</dbReference>
<feature type="binding site" description="axial binding residue" evidence="9">
    <location>
        <position position="464"/>
    </location>
    <ligand>
        <name>heme</name>
        <dbReference type="ChEBI" id="CHEBI:30413"/>
    </ligand>
    <ligandPart>
        <name>Fe</name>
        <dbReference type="ChEBI" id="CHEBI:18248"/>
    </ligandPart>
</feature>
<keyword evidence="10" id="KW-0812">Transmembrane</keyword>
<reference evidence="12" key="2">
    <citation type="submission" date="2015-01" db="EMBL/GenBank/DDBJ databases">
        <title>Evolutionary Origins and Diversification of the Mycorrhizal Mutualists.</title>
        <authorList>
            <consortium name="DOE Joint Genome Institute"/>
            <consortium name="Mycorrhizal Genomics Consortium"/>
            <person name="Kohler A."/>
            <person name="Kuo A."/>
            <person name="Nagy L.G."/>
            <person name="Floudas D."/>
            <person name="Copeland A."/>
            <person name="Barry K.W."/>
            <person name="Cichocki N."/>
            <person name="Veneault-Fourrey C."/>
            <person name="LaButti K."/>
            <person name="Lindquist E.A."/>
            <person name="Lipzen A."/>
            <person name="Lundell T."/>
            <person name="Morin E."/>
            <person name="Murat C."/>
            <person name="Riley R."/>
            <person name="Ohm R."/>
            <person name="Sun H."/>
            <person name="Tunlid A."/>
            <person name="Henrissat B."/>
            <person name="Grigoriev I.V."/>
            <person name="Hibbett D.S."/>
            <person name="Martin F."/>
        </authorList>
    </citation>
    <scope>NUCLEOTIDE SEQUENCE [LARGE SCALE GENOMIC DNA]</scope>
    <source>
        <strain evidence="12">MAFF 305830</strain>
    </source>
</reference>
<dbReference type="STRING" id="933852.A0A0C2X074"/>
<keyword evidence="10" id="KW-0472">Membrane</keyword>